<dbReference type="UniPathway" id="UPA00219"/>
<dbReference type="Pfam" id="PF03734">
    <property type="entry name" value="YkuD"/>
    <property type="match status" value="1"/>
</dbReference>
<name>E5BF23_9FUSO</name>
<dbReference type="GO" id="GO:0009252">
    <property type="term" value="P:peptidoglycan biosynthetic process"/>
    <property type="evidence" value="ECO:0007669"/>
    <property type="project" value="UniProtKB-UniPathway"/>
</dbReference>
<feature type="compositionally biased region" description="Polar residues" evidence="7">
    <location>
        <begin position="48"/>
        <end position="59"/>
    </location>
</feature>
<dbReference type="GO" id="GO:0071555">
    <property type="term" value="P:cell wall organization"/>
    <property type="evidence" value="ECO:0007669"/>
    <property type="project" value="UniProtKB-UniRule"/>
</dbReference>
<evidence type="ECO:0000256" key="3">
    <source>
        <dbReference type="ARBA" id="ARBA00022960"/>
    </source>
</evidence>
<feature type="active site" description="Proton donor/acceptor" evidence="6">
    <location>
        <position position="192"/>
    </location>
</feature>
<dbReference type="PROSITE" id="PS52029">
    <property type="entry name" value="LD_TPASE"/>
    <property type="match status" value="1"/>
</dbReference>
<protein>
    <recommendedName>
        <fullName evidence="8">L,D-TPase catalytic domain-containing protein</fullName>
    </recommendedName>
</protein>
<dbReference type="GO" id="GO:0008360">
    <property type="term" value="P:regulation of cell shape"/>
    <property type="evidence" value="ECO:0007669"/>
    <property type="project" value="UniProtKB-UniRule"/>
</dbReference>
<dbReference type="HOGENOM" id="CLU_1155107_0_0_0"/>
<keyword evidence="4 6" id="KW-0573">Peptidoglycan synthesis</keyword>
<feature type="region of interest" description="Disordered" evidence="7">
    <location>
        <begin position="34"/>
        <end position="59"/>
    </location>
</feature>
<dbReference type="SUPFAM" id="SSF141523">
    <property type="entry name" value="L,D-transpeptidase catalytic domain-like"/>
    <property type="match status" value="1"/>
</dbReference>
<gene>
    <name evidence="9" type="ORF">FSBG_00201</name>
</gene>
<sequence length="261" mass="28914">MALDKIKSLEHFLLTEKAAGRKIAAVNSYAPNPNHLDLQKNKDKYGTSADQNTAGKNATGETVYIPDRSLVSIHNSGAGTSTVKALSVPELLTISNRNISYANIPSANFNKVVAIDSKNQNFIVFEKNGGEWEVISYVYSKTGMDSKLGFETPKGFFSTAMGKYVMPYNDENGQKQGAAKYALRFCGGGYIHGTPINDVEEVNREFFMKQKEFTLGTYSGTRKCIRTSEPHAKFLFDWVIKRPNRSANAQNLSENLVVIVF</sequence>
<evidence type="ECO:0000256" key="2">
    <source>
        <dbReference type="ARBA" id="ARBA00022679"/>
    </source>
</evidence>
<dbReference type="EMBL" id="GG657971">
    <property type="protein sequence ID" value="EFS20704.1"/>
    <property type="molecule type" value="Genomic_DNA"/>
</dbReference>
<dbReference type="Proteomes" id="UP000002975">
    <property type="component" value="Unassembled WGS sequence"/>
</dbReference>
<dbReference type="Gene3D" id="2.40.440.10">
    <property type="entry name" value="L,D-transpeptidase catalytic domain-like"/>
    <property type="match status" value="1"/>
</dbReference>
<dbReference type="BioCyc" id="FSP469605-HMP:GTSP-203-MONOMER"/>
<comment type="pathway">
    <text evidence="1 6">Cell wall biogenesis; peptidoglycan biosynthesis.</text>
</comment>
<accession>E5BF23</accession>
<keyword evidence="10" id="KW-1185">Reference proteome</keyword>
<feature type="active site" description="Nucleophile" evidence="6">
    <location>
        <position position="224"/>
    </location>
</feature>
<keyword evidence="5 6" id="KW-0961">Cell wall biogenesis/degradation</keyword>
<keyword evidence="2" id="KW-0808">Transferase</keyword>
<evidence type="ECO:0000256" key="5">
    <source>
        <dbReference type="ARBA" id="ARBA00023316"/>
    </source>
</evidence>
<dbReference type="AlphaFoldDB" id="E5BF23"/>
<evidence type="ECO:0000313" key="10">
    <source>
        <dbReference type="Proteomes" id="UP000002975"/>
    </source>
</evidence>
<dbReference type="CDD" id="cd16913">
    <property type="entry name" value="YkuD_like"/>
    <property type="match status" value="1"/>
</dbReference>
<organism evidence="9 10">
    <name type="scientific">Fusobacterium gonidiaformans 3-1-5R</name>
    <dbReference type="NCBI Taxonomy" id="469605"/>
    <lineage>
        <taxon>Bacteria</taxon>
        <taxon>Fusobacteriati</taxon>
        <taxon>Fusobacteriota</taxon>
        <taxon>Fusobacteriia</taxon>
        <taxon>Fusobacteriales</taxon>
        <taxon>Fusobacteriaceae</taxon>
        <taxon>Fusobacterium</taxon>
    </lineage>
</organism>
<reference evidence="9 10" key="1">
    <citation type="submission" date="2009-02" db="EMBL/GenBank/DDBJ databases">
        <title>The Genome Sequence of Fusobacterium sp. 3_1_5R.</title>
        <authorList>
            <consortium name="The Broad Institute Genome Sequencing Platform"/>
            <person name="Ward D."/>
            <person name="Young S.K."/>
            <person name="Kodira C.D."/>
            <person name="Zeng Q."/>
            <person name="Koehrsen M."/>
            <person name="Alvarado L."/>
            <person name="Berlin A."/>
            <person name="Borenstein D."/>
            <person name="Chen Z."/>
            <person name="Engels R."/>
            <person name="Freedman E."/>
            <person name="Gellesch M."/>
            <person name="Goldberg J."/>
            <person name="Griggs A."/>
            <person name="Gujja S."/>
            <person name="Heiman D."/>
            <person name="Hepburn T."/>
            <person name="Howarth C."/>
            <person name="Jen D."/>
            <person name="Larson L."/>
            <person name="Lewis B."/>
            <person name="Mehta T."/>
            <person name="Park D."/>
            <person name="Pearson M."/>
            <person name="Roberts A."/>
            <person name="Saif S."/>
            <person name="Shea T."/>
            <person name="Shenoy N."/>
            <person name="Sisk P."/>
            <person name="Stolte C."/>
            <person name="Sykes S."/>
            <person name="Walk T."/>
            <person name="White J."/>
            <person name="Yandava C."/>
            <person name="Allen-Vercoe E."/>
            <person name="Strauss J."/>
            <person name="Ambrose C."/>
            <person name="Lander E."/>
            <person name="Nusbaum C."/>
            <person name="Galagan J."/>
            <person name="Birren B."/>
        </authorList>
    </citation>
    <scope>NUCLEOTIDE SEQUENCE [LARGE SCALE GENOMIC DNA]</scope>
    <source>
        <strain evidence="9 10">3_1_5R</strain>
    </source>
</reference>
<dbReference type="InterPro" id="IPR038063">
    <property type="entry name" value="Transpep_catalytic_dom"/>
</dbReference>
<evidence type="ECO:0000256" key="4">
    <source>
        <dbReference type="ARBA" id="ARBA00022984"/>
    </source>
</evidence>
<dbReference type="GO" id="GO:0016740">
    <property type="term" value="F:transferase activity"/>
    <property type="evidence" value="ECO:0007669"/>
    <property type="project" value="UniProtKB-KW"/>
</dbReference>
<proteinExistence type="predicted"/>
<evidence type="ECO:0000313" key="9">
    <source>
        <dbReference type="EMBL" id="EFS20704.1"/>
    </source>
</evidence>
<keyword evidence="3 6" id="KW-0133">Cell shape</keyword>
<evidence type="ECO:0000259" key="8">
    <source>
        <dbReference type="PROSITE" id="PS52029"/>
    </source>
</evidence>
<evidence type="ECO:0000256" key="6">
    <source>
        <dbReference type="PROSITE-ProRule" id="PRU01373"/>
    </source>
</evidence>
<evidence type="ECO:0000256" key="1">
    <source>
        <dbReference type="ARBA" id="ARBA00004752"/>
    </source>
</evidence>
<feature type="domain" description="L,D-TPase catalytic" evidence="8">
    <location>
        <begin position="111"/>
        <end position="261"/>
    </location>
</feature>
<dbReference type="InterPro" id="IPR005490">
    <property type="entry name" value="LD_TPept_cat_dom"/>
</dbReference>
<evidence type="ECO:0000256" key="7">
    <source>
        <dbReference type="SAM" id="MobiDB-lite"/>
    </source>
</evidence>